<dbReference type="EMBL" id="DWWB01000013">
    <property type="protein sequence ID" value="HJC65688.1"/>
    <property type="molecule type" value="Genomic_DNA"/>
</dbReference>
<dbReference type="InterPro" id="IPR003500">
    <property type="entry name" value="RpiB_LacA_LacB"/>
</dbReference>
<dbReference type="SUPFAM" id="SSF89623">
    <property type="entry name" value="Ribose/Galactose isomerase RpiB/AlsB"/>
    <property type="match status" value="1"/>
</dbReference>
<dbReference type="InterPro" id="IPR036569">
    <property type="entry name" value="RpiB_LacA_LacB_sf"/>
</dbReference>
<evidence type="ECO:0000256" key="1">
    <source>
        <dbReference type="ARBA" id="ARBA00008754"/>
    </source>
</evidence>
<dbReference type="InterPro" id="IPR022133">
    <property type="entry name" value="Ribose_5_isomerase_C"/>
</dbReference>
<dbReference type="Pfam" id="PF02502">
    <property type="entry name" value="LacAB_rpiB"/>
    <property type="match status" value="1"/>
</dbReference>
<organism evidence="3 4">
    <name type="scientific">Candidatus Enterocloster excrementigallinarum</name>
    <dbReference type="NCBI Taxonomy" id="2838558"/>
    <lineage>
        <taxon>Bacteria</taxon>
        <taxon>Bacillati</taxon>
        <taxon>Bacillota</taxon>
        <taxon>Clostridia</taxon>
        <taxon>Lachnospirales</taxon>
        <taxon>Lachnospiraceae</taxon>
        <taxon>Enterocloster</taxon>
    </lineage>
</organism>
<gene>
    <name evidence="3" type="ORF">H9931_03055</name>
</gene>
<dbReference type="NCBIfam" id="NF006753">
    <property type="entry name" value="PRK09273.1"/>
    <property type="match status" value="1"/>
</dbReference>
<comment type="caution">
    <text evidence="3">The sequence shown here is derived from an EMBL/GenBank/DDBJ whole genome shotgun (WGS) entry which is preliminary data.</text>
</comment>
<proteinExistence type="inferred from homology"/>
<dbReference type="PANTHER" id="PTHR30345:SF6">
    <property type="entry name" value="RIBOSE 5-PHOSPHATE ISOMERASE"/>
    <property type="match status" value="1"/>
</dbReference>
<evidence type="ECO:0000259" key="2">
    <source>
        <dbReference type="Pfam" id="PF12408"/>
    </source>
</evidence>
<accession>A0A9D2PR29</accession>
<dbReference type="Proteomes" id="UP000823863">
    <property type="component" value="Unassembled WGS sequence"/>
</dbReference>
<dbReference type="PANTHER" id="PTHR30345">
    <property type="entry name" value="RIBOSE-5-PHOSPHATE ISOMERASE B"/>
    <property type="match status" value="1"/>
</dbReference>
<protein>
    <submittedName>
        <fullName evidence="3">RpiB/LacA/LacB family sugar-phosphate isomerase</fullName>
    </submittedName>
</protein>
<name>A0A9D2PR29_9FIRM</name>
<dbReference type="Pfam" id="PF12408">
    <property type="entry name" value="DUF3666"/>
    <property type="match status" value="1"/>
</dbReference>
<reference evidence="3" key="2">
    <citation type="submission" date="2021-04" db="EMBL/GenBank/DDBJ databases">
        <authorList>
            <person name="Gilroy R."/>
        </authorList>
    </citation>
    <scope>NUCLEOTIDE SEQUENCE</scope>
    <source>
        <strain evidence="3">CHK198-12963</strain>
    </source>
</reference>
<evidence type="ECO:0000313" key="4">
    <source>
        <dbReference type="Proteomes" id="UP000823863"/>
    </source>
</evidence>
<dbReference type="GO" id="GO:0016861">
    <property type="term" value="F:intramolecular oxidoreductase activity, interconverting aldoses and ketoses"/>
    <property type="evidence" value="ECO:0007669"/>
    <property type="project" value="UniProtKB-ARBA"/>
</dbReference>
<reference evidence="3" key="1">
    <citation type="journal article" date="2021" name="PeerJ">
        <title>Extensive microbial diversity within the chicken gut microbiome revealed by metagenomics and culture.</title>
        <authorList>
            <person name="Gilroy R."/>
            <person name="Ravi A."/>
            <person name="Getino M."/>
            <person name="Pursley I."/>
            <person name="Horton D.L."/>
            <person name="Alikhan N.F."/>
            <person name="Baker D."/>
            <person name="Gharbi K."/>
            <person name="Hall N."/>
            <person name="Watson M."/>
            <person name="Adriaenssens E.M."/>
            <person name="Foster-Nyarko E."/>
            <person name="Jarju S."/>
            <person name="Secka A."/>
            <person name="Antonio M."/>
            <person name="Oren A."/>
            <person name="Chaudhuri R.R."/>
            <person name="La Ragione R."/>
            <person name="Hildebrand F."/>
            <person name="Pallen M.J."/>
        </authorList>
    </citation>
    <scope>NUCLEOTIDE SEQUENCE</scope>
    <source>
        <strain evidence="3">CHK198-12963</strain>
    </source>
</reference>
<dbReference type="AlphaFoldDB" id="A0A9D2PR29"/>
<dbReference type="Gene3D" id="3.40.1400.10">
    <property type="entry name" value="Sugar-phosphate isomerase, RpiB/LacA/LacB"/>
    <property type="match status" value="1"/>
</dbReference>
<feature type="domain" description="Ribose-5-phosphate isomerase C-terminal" evidence="2">
    <location>
        <begin position="168"/>
        <end position="211"/>
    </location>
</feature>
<evidence type="ECO:0000313" key="3">
    <source>
        <dbReference type="EMBL" id="HJC65688.1"/>
    </source>
</evidence>
<dbReference type="GO" id="GO:0005975">
    <property type="term" value="P:carbohydrate metabolic process"/>
    <property type="evidence" value="ECO:0007669"/>
    <property type="project" value="InterPro"/>
</dbReference>
<keyword evidence="3" id="KW-0413">Isomerase</keyword>
<comment type="similarity">
    <text evidence="1">Belongs to the LacAB/RpiB family.</text>
</comment>
<sequence>MKVALMNEFSQASKNSLILQCLNEAGGKYGIQIYNTGMSREGDEPYLTYIHLGIQAFLLLNSGAIDLVVTGCGTGQGANISLNSYPGVTCGLILDPADAYLFAQINNGNAVSLPFAKGFGWGAELNLSYIFERLFSCPWGMGYPPSPERKLLQNKNAEKMNQVKWAVSKEKTDILESLDSSLVLEAVSGERFQDCFFKEAKDENMKQWIRALLSNNR</sequence>